<dbReference type="Proteomes" id="UP000824241">
    <property type="component" value="Unassembled WGS sequence"/>
</dbReference>
<dbReference type="InterPro" id="IPR022742">
    <property type="entry name" value="Hydrolase_4"/>
</dbReference>
<accession>A0A9D1J4W5</accession>
<dbReference type="InterPro" id="IPR029058">
    <property type="entry name" value="AB_hydrolase_fold"/>
</dbReference>
<evidence type="ECO:0000259" key="1">
    <source>
        <dbReference type="Pfam" id="PF12146"/>
    </source>
</evidence>
<proteinExistence type="predicted"/>
<name>A0A9D1J4W5_9FIRM</name>
<dbReference type="AlphaFoldDB" id="A0A9D1J4W5"/>
<dbReference type="InterPro" id="IPR051044">
    <property type="entry name" value="MAG_DAG_Lipase"/>
</dbReference>
<protein>
    <submittedName>
        <fullName evidence="2">Alpha/beta hydrolase</fullName>
    </submittedName>
</protein>
<dbReference type="Pfam" id="PF12146">
    <property type="entry name" value="Hydrolase_4"/>
    <property type="match status" value="1"/>
</dbReference>
<dbReference type="Gene3D" id="3.40.50.1820">
    <property type="entry name" value="alpha/beta hydrolase"/>
    <property type="match status" value="1"/>
</dbReference>
<dbReference type="GO" id="GO:0016787">
    <property type="term" value="F:hydrolase activity"/>
    <property type="evidence" value="ECO:0007669"/>
    <property type="project" value="UniProtKB-KW"/>
</dbReference>
<keyword evidence="2" id="KW-0378">Hydrolase</keyword>
<sequence>MPFTLLPENGFTKAVQTTVLPGLKPFHQSGAEETAAGVPVRWDWYGCEKPRGSILISHGFTESGFKMIEMAWYFHQMGFNVMTFDHLGHGYSRKEGADVSLTDVKAFSDYLEAVGKVDRVMRGKGDGPYFLYAHSMGGAVGALYVKAHPDAFRGAVFTSPMIRAQTAGLPIWAAGGIAQAACLLGLGGKMVFIHKIYDPEESFEASPATSRARFRWYSAVRQKYPRYRNNGASYRWLREAMKACGELTGKKGAEGIRIPTVFYIAEKDDIVDTGAIRTFASKIPHARLVQIPHSKHEIYRSGNRAMGIYLRSIESFLDEQCESGND</sequence>
<dbReference type="PANTHER" id="PTHR11614">
    <property type="entry name" value="PHOSPHOLIPASE-RELATED"/>
    <property type="match status" value="1"/>
</dbReference>
<evidence type="ECO:0000313" key="3">
    <source>
        <dbReference type="Proteomes" id="UP000824241"/>
    </source>
</evidence>
<reference evidence="2" key="1">
    <citation type="submission" date="2020-10" db="EMBL/GenBank/DDBJ databases">
        <authorList>
            <person name="Gilroy R."/>
        </authorList>
    </citation>
    <scope>NUCLEOTIDE SEQUENCE</scope>
    <source>
        <strain evidence="2">CHK189-12415</strain>
    </source>
</reference>
<gene>
    <name evidence="2" type="ORF">IAB37_04815</name>
</gene>
<dbReference type="SUPFAM" id="SSF53474">
    <property type="entry name" value="alpha/beta-Hydrolases"/>
    <property type="match status" value="1"/>
</dbReference>
<evidence type="ECO:0000313" key="2">
    <source>
        <dbReference type="EMBL" id="HIR60878.1"/>
    </source>
</evidence>
<feature type="domain" description="Serine aminopeptidase S33" evidence="1">
    <location>
        <begin position="49"/>
        <end position="299"/>
    </location>
</feature>
<reference evidence="2" key="2">
    <citation type="journal article" date="2021" name="PeerJ">
        <title>Extensive microbial diversity within the chicken gut microbiome revealed by metagenomics and culture.</title>
        <authorList>
            <person name="Gilroy R."/>
            <person name="Ravi A."/>
            <person name="Getino M."/>
            <person name="Pursley I."/>
            <person name="Horton D.L."/>
            <person name="Alikhan N.F."/>
            <person name="Baker D."/>
            <person name="Gharbi K."/>
            <person name="Hall N."/>
            <person name="Watson M."/>
            <person name="Adriaenssens E.M."/>
            <person name="Foster-Nyarko E."/>
            <person name="Jarju S."/>
            <person name="Secka A."/>
            <person name="Antonio M."/>
            <person name="Oren A."/>
            <person name="Chaudhuri R.R."/>
            <person name="La Ragione R."/>
            <person name="Hildebrand F."/>
            <person name="Pallen M.J."/>
        </authorList>
    </citation>
    <scope>NUCLEOTIDE SEQUENCE</scope>
    <source>
        <strain evidence="2">CHK189-12415</strain>
    </source>
</reference>
<comment type="caution">
    <text evidence="2">The sequence shown here is derived from an EMBL/GenBank/DDBJ whole genome shotgun (WGS) entry which is preliminary data.</text>
</comment>
<organism evidence="2 3">
    <name type="scientific">Candidatus Faecivivens stercoravium</name>
    <dbReference type="NCBI Taxonomy" id="2840803"/>
    <lineage>
        <taxon>Bacteria</taxon>
        <taxon>Bacillati</taxon>
        <taxon>Bacillota</taxon>
        <taxon>Clostridia</taxon>
        <taxon>Eubacteriales</taxon>
        <taxon>Oscillospiraceae</taxon>
        <taxon>Oscillospiraceae incertae sedis</taxon>
        <taxon>Candidatus Faecivivens</taxon>
    </lineage>
</organism>
<dbReference type="EMBL" id="DVHA01000160">
    <property type="protein sequence ID" value="HIR60878.1"/>
    <property type="molecule type" value="Genomic_DNA"/>
</dbReference>